<dbReference type="Gene3D" id="3.30.200.20">
    <property type="entry name" value="Phosphorylase Kinase, domain 1"/>
    <property type="match status" value="1"/>
</dbReference>
<dbReference type="InterPro" id="IPR002575">
    <property type="entry name" value="Aminoglycoside_PTrfase"/>
</dbReference>
<dbReference type="PANTHER" id="PTHR21310:SF42">
    <property type="entry name" value="BIFUNCTIONAL AAC_APH"/>
    <property type="match status" value="1"/>
</dbReference>
<reference evidence="2" key="1">
    <citation type="journal article" date="2014" name="Int. J. Syst. Evol. Microbiol.">
        <title>Complete genome sequence of Corynebacterium casei LMG S-19264T (=DSM 44701T), isolated from a smear-ripened cheese.</title>
        <authorList>
            <consortium name="US DOE Joint Genome Institute (JGI-PGF)"/>
            <person name="Walter F."/>
            <person name="Albersmeier A."/>
            <person name="Kalinowski J."/>
            <person name="Ruckert C."/>
        </authorList>
    </citation>
    <scope>NUCLEOTIDE SEQUENCE</scope>
    <source>
        <strain evidence="2">JCM 4790</strain>
    </source>
</reference>
<organism evidence="2 3">
    <name type="scientific">Streptomyces minutiscleroticus</name>
    <dbReference type="NCBI Taxonomy" id="68238"/>
    <lineage>
        <taxon>Bacteria</taxon>
        <taxon>Bacillati</taxon>
        <taxon>Actinomycetota</taxon>
        <taxon>Actinomycetes</taxon>
        <taxon>Kitasatosporales</taxon>
        <taxon>Streptomycetaceae</taxon>
        <taxon>Streptomyces</taxon>
    </lineage>
</organism>
<comment type="caution">
    <text evidence="2">The sequence shown here is derived from an EMBL/GenBank/DDBJ whole genome shotgun (WGS) entry which is preliminary data.</text>
</comment>
<dbReference type="Pfam" id="PF01636">
    <property type="entry name" value="APH"/>
    <property type="match status" value="1"/>
</dbReference>
<evidence type="ECO:0000313" key="2">
    <source>
        <dbReference type="EMBL" id="GGX85319.1"/>
    </source>
</evidence>
<accession>A0A918U3A6</accession>
<proteinExistence type="predicted"/>
<gene>
    <name evidence="2" type="ORF">GCM10010358_44280</name>
</gene>
<reference evidence="2" key="2">
    <citation type="submission" date="2020-09" db="EMBL/GenBank/DDBJ databases">
        <authorList>
            <person name="Sun Q."/>
            <person name="Ohkuma M."/>
        </authorList>
    </citation>
    <scope>NUCLEOTIDE SEQUENCE</scope>
    <source>
        <strain evidence="2">JCM 4790</strain>
    </source>
</reference>
<keyword evidence="3" id="KW-1185">Reference proteome</keyword>
<dbReference type="EMBL" id="BMVU01000022">
    <property type="protein sequence ID" value="GGX85319.1"/>
    <property type="molecule type" value="Genomic_DNA"/>
</dbReference>
<sequence>MMHENEVRTDAAVVRRLLAAQFPRWAHLPLEEVPQAGTENAIHRLGGDMAVRLPRVEGAVGQVGFEHEWLPRLAPFLPVAVPEPIALGRPGEGYPFPWAVCRWIDGAHPPTDAGDGHRFAADLGAFVAALRRVDTAGAPPGHRGGPLRTRDAFVREAAAGAADVVDAPAVLAAWERALEQPRWDGPPVWTHGDLIRGNVLVDGGTLRAVIDFGTAGVGDPACDAIAAWTLLTAETRPTFREAAGFDDATWARGRGWALAFVGGIDYYRHTNPAMVELGRRAVAEVLAETAR</sequence>
<protein>
    <submittedName>
        <fullName evidence="2">Phosphotransferase</fullName>
    </submittedName>
</protein>
<dbReference type="InterPro" id="IPR011009">
    <property type="entry name" value="Kinase-like_dom_sf"/>
</dbReference>
<dbReference type="CDD" id="cd05155">
    <property type="entry name" value="APH_ChoK_like_1"/>
    <property type="match status" value="1"/>
</dbReference>
<dbReference type="Proteomes" id="UP000619244">
    <property type="component" value="Unassembled WGS sequence"/>
</dbReference>
<dbReference type="RefSeq" id="WP_190192021.1">
    <property type="nucleotide sequence ID" value="NZ_BMVU01000022.1"/>
</dbReference>
<dbReference type="AlphaFoldDB" id="A0A918U3A6"/>
<evidence type="ECO:0000313" key="3">
    <source>
        <dbReference type="Proteomes" id="UP000619244"/>
    </source>
</evidence>
<dbReference type="Gene3D" id="3.90.1200.10">
    <property type="match status" value="1"/>
</dbReference>
<feature type="domain" description="Aminoglycoside phosphotransferase" evidence="1">
    <location>
        <begin position="36"/>
        <end position="256"/>
    </location>
</feature>
<name>A0A918U3A6_9ACTN</name>
<evidence type="ECO:0000259" key="1">
    <source>
        <dbReference type="Pfam" id="PF01636"/>
    </source>
</evidence>
<dbReference type="SUPFAM" id="SSF56112">
    <property type="entry name" value="Protein kinase-like (PK-like)"/>
    <property type="match status" value="1"/>
</dbReference>
<dbReference type="PANTHER" id="PTHR21310">
    <property type="entry name" value="AMINOGLYCOSIDE PHOSPHOTRANSFERASE-RELATED-RELATED"/>
    <property type="match status" value="1"/>
</dbReference>
<dbReference type="InterPro" id="IPR051678">
    <property type="entry name" value="AGP_Transferase"/>
</dbReference>